<dbReference type="InterPro" id="IPR005747">
    <property type="entry name" value="MutS2"/>
</dbReference>
<dbReference type="PANTHER" id="PTHR48466:SF2">
    <property type="entry name" value="OS10G0509000 PROTEIN"/>
    <property type="match status" value="1"/>
</dbReference>
<dbReference type="Proteomes" id="UP001153076">
    <property type="component" value="Unassembled WGS sequence"/>
</dbReference>
<feature type="coiled-coil region" evidence="7">
    <location>
        <begin position="477"/>
        <end position="530"/>
    </location>
</feature>
<dbReference type="OrthoDB" id="1924787at2759"/>
<evidence type="ECO:0000256" key="1">
    <source>
        <dbReference type="ARBA" id="ARBA00022730"/>
    </source>
</evidence>
<feature type="region of interest" description="Disordered" evidence="8">
    <location>
        <begin position="803"/>
        <end position="840"/>
    </location>
</feature>
<dbReference type="FunFam" id="3.40.50.300:FF:000830">
    <property type="entry name" value="Endonuclease MutS2"/>
    <property type="match status" value="1"/>
</dbReference>
<organism evidence="10 11">
    <name type="scientific">Carnegiea gigantea</name>
    <dbReference type="NCBI Taxonomy" id="171969"/>
    <lineage>
        <taxon>Eukaryota</taxon>
        <taxon>Viridiplantae</taxon>
        <taxon>Streptophyta</taxon>
        <taxon>Embryophyta</taxon>
        <taxon>Tracheophyta</taxon>
        <taxon>Spermatophyta</taxon>
        <taxon>Magnoliopsida</taxon>
        <taxon>eudicotyledons</taxon>
        <taxon>Gunneridae</taxon>
        <taxon>Pentapetalae</taxon>
        <taxon>Caryophyllales</taxon>
        <taxon>Cactineae</taxon>
        <taxon>Cactaceae</taxon>
        <taxon>Cactoideae</taxon>
        <taxon>Echinocereeae</taxon>
        <taxon>Carnegiea</taxon>
    </lineage>
</organism>
<dbReference type="InterPro" id="IPR046893">
    <property type="entry name" value="MSSS"/>
</dbReference>
<protein>
    <recommendedName>
        <fullName evidence="9">DNA mismatch repair proteins mutS family domain-containing protein</fullName>
    </recommendedName>
</protein>
<dbReference type="GO" id="GO:0019843">
    <property type="term" value="F:rRNA binding"/>
    <property type="evidence" value="ECO:0007669"/>
    <property type="project" value="UniProtKB-KW"/>
</dbReference>
<dbReference type="InterPro" id="IPR027417">
    <property type="entry name" value="P-loop_NTPase"/>
</dbReference>
<feature type="compositionally biased region" description="Polar residues" evidence="8">
    <location>
        <begin position="809"/>
        <end position="819"/>
    </location>
</feature>
<dbReference type="GO" id="GO:0045910">
    <property type="term" value="P:negative regulation of DNA recombination"/>
    <property type="evidence" value="ECO:0007669"/>
    <property type="project" value="InterPro"/>
</dbReference>
<proteinExistence type="predicted"/>
<dbReference type="InterPro" id="IPR045076">
    <property type="entry name" value="MutS"/>
</dbReference>
<dbReference type="Pfam" id="PF20297">
    <property type="entry name" value="MSSS"/>
    <property type="match status" value="1"/>
</dbReference>
<evidence type="ECO:0000313" key="11">
    <source>
        <dbReference type="Proteomes" id="UP001153076"/>
    </source>
</evidence>
<evidence type="ECO:0000259" key="9">
    <source>
        <dbReference type="PROSITE" id="PS00486"/>
    </source>
</evidence>
<dbReference type="PIRSF" id="PIRSF005814">
    <property type="entry name" value="MutS_YshD"/>
    <property type="match status" value="1"/>
</dbReference>
<keyword evidence="5" id="KW-0694">RNA-binding</keyword>
<keyword evidence="3" id="KW-0378">Hydrolase</keyword>
<comment type="caution">
    <text evidence="10">The sequence shown here is derived from an EMBL/GenBank/DDBJ whole genome shotgun (WGS) entry which is preliminary data.</text>
</comment>
<dbReference type="GO" id="GO:0006298">
    <property type="term" value="P:mismatch repair"/>
    <property type="evidence" value="ECO:0007669"/>
    <property type="project" value="InterPro"/>
</dbReference>
<dbReference type="GO" id="GO:0016887">
    <property type="term" value="F:ATP hydrolysis activity"/>
    <property type="evidence" value="ECO:0007669"/>
    <property type="project" value="InterPro"/>
</dbReference>
<dbReference type="SMART" id="SM00534">
    <property type="entry name" value="MUTSac"/>
    <property type="match status" value="1"/>
</dbReference>
<dbReference type="Gene3D" id="3.40.50.300">
    <property type="entry name" value="P-loop containing nucleotide triphosphate hydrolases"/>
    <property type="match status" value="1"/>
</dbReference>
<keyword evidence="6" id="KW-0238">DNA-binding</keyword>
<evidence type="ECO:0000256" key="8">
    <source>
        <dbReference type="SAM" id="MobiDB-lite"/>
    </source>
</evidence>
<gene>
    <name evidence="10" type="ORF">Cgig2_023295</name>
</gene>
<feature type="domain" description="DNA mismatch repair proteins mutS family" evidence="9">
    <location>
        <begin position="625"/>
        <end position="641"/>
    </location>
</feature>
<dbReference type="GO" id="GO:0030983">
    <property type="term" value="F:mismatched DNA binding"/>
    <property type="evidence" value="ECO:0007669"/>
    <property type="project" value="InterPro"/>
</dbReference>
<keyword evidence="1" id="KW-0699">rRNA-binding</keyword>
<name>A0A9Q1GYM9_9CARY</name>
<evidence type="ECO:0000256" key="3">
    <source>
        <dbReference type="ARBA" id="ARBA00022801"/>
    </source>
</evidence>
<evidence type="ECO:0000256" key="4">
    <source>
        <dbReference type="ARBA" id="ARBA00022840"/>
    </source>
</evidence>
<accession>A0A9Q1GYM9</accession>
<dbReference type="GO" id="GO:0140664">
    <property type="term" value="F:ATP-dependent DNA damage sensor activity"/>
    <property type="evidence" value="ECO:0007669"/>
    <property type="project" value="InterPro"/>
</dbReference>
<evidence type="ECO:0000256" key="6">
    <source>
        <dbReference type="ARBA" id="ARBA00023125"/>
    </source>
</evidence>
<feature type="region of interest" description="Disordered" evidence="8">
    <location>
        <begin position="23"/>
        <end position="42"/>
    </location>
</feature>
<dbReference type="PROSITE" id="PS00486">
    <property type="entry name" value="DNA_MISMATCH_REPAIR_2"/>
    <property type="match status" value="1"/>
</dbReference>
<dbReference type="InterPro" id="IPR000432">
    <property type="entry name" value="DNA_mismatch_repair_MutS_C"/>
</dbReference>
<evidence type="ECO:0000256" key="5">
    <source>
        <dbReference type="ARBA" id="ARBA00022884"/>
    </source>
</evidence>
<dbReference type="PANTHER" id="PTHR48466">
    <property type="entry name" value="OS10G0509000 PROTEIN-RELATED"/>
    <property type="match status" value="1"/>
</dbReference>
<sequence>MISSAVFRSAVAVVPFVPTTTTTTTTTRVSASTKRKPAKPNSAKFSSIRLGFPATLKAVSHCQSSTSLDAIDEDEKTRVRVRVLDSSLRVLEWDKVCDAVSSFAGTSLGREASKQQLRSLNQTYEESLKLLSETNAAVEIHKYNNAILDFTGIDTLLVRSAIDNARRASTVDGQEAMAVAALLQFSEALQINIRAAIKENADLHKRFMPLAEMMVFDVTVYLYSPISLHLQILDCFTSKSLVRSILQVINEDGSIKDSASPRLKQARWRVMNLESKIVQLSDSEPCTSSAASSALIDESMSKFFLQLSQLMNAIIANENNGTTSLEASNINGRWCVKSGIGPMTNFNGLLLSSGSGTGNIIEPVSAVPLNNELLEAKSSVADAEVEVLSEITEKMKMDVDGIENLLRSVIELDVVSARASYGLTLGGTCPDLLLVDDENAPLSPQSIPPKDNSLKLPYSSIRQWKLWLPKAHHPLLLQQHRHNLQEARKDFADATADFRRRKMYQENISQREITQNIQMLREKVTQLEKAHPVPVDILIEKKTRVLLITGPNTGGKTICLKAVGLAAIMAKAGLYVLCSEPARMPWFDSVFADIGDDQSLFQSLSTFTGHLRQISDIQANSTSQSLVLLDEIGAGTNPLEGAALGMSILEAFANAGALLTIATTHHGELKTLKYSNEGFENACMEFDEINLKPTYKILWGIPGRSNAVNIAERLGLPRVILDDARTLYGAASAEIDEVISELEKFKQDVEERVHEAQHFLMLSKDLHEKLLHVQRKLNGHVSDLRYKKMQQISEFASKARSSLHRKLQQQRASARQTFQPAGPETSVPQPPLSSEQSTAASNLLTVETKSTTIEAVKQASPGAENKSRVPIVGDVVQVSSLGTKGTVVKVEPSKGEIVVQAGRLKLKLKFSDIKI</sequence>
<keyword evidence="11" id="KW-1185">Reference proteome</keyword>
<keyword evidence="4" id="KW-0067">ATP-binding</keyword>
<keyword evidence="7" id="KW-0175">Coiled coil</keyword>
<dbReference type="AlphaFoldDB" id="A0A9Q1GYM9"/>
<evidence type="ECO:0000313" key="10">
    <source>
        <dbReference type="EMBL" id="KAJ8427919.1"/>
    </source>
</evidence>
<dbReference type="Pfam" id="PF00488">
    <property type="entry name" value="MutS_V"/>
    <property type="match status" value="1"/>
</dbReference>
<dbReference type="GO" id="GO:0005524">
    <property type="term" value="F:ATP binding"/>
    <property type="evidence" value="ECO:0007669"/>
    <property type="project" value="UniProtKB-KW"/>
</dbReference>
<dbReference type="EMBL" id="JAKOGI010001074">
    <property type="protein sequence ID" value="KAJ8427919.1"/>
    <property type="molecule type" value="Genomic_DNA"/>
</dbReference>
<reference evidence="10" key="1">
    <citation type="submission" date="2022-04" db="EMBL/GenBank/DDBJ databases">
        <title>Carnegiea gigantea Genome sequencing and assembly v2.</title>
        <authorList>
            <person name="Copetti D."/>
            <person name="Sanderson M.J."/>
            <person name="Burquez A."/>
            <person name="Wojciechowski M.F."/>
        </authorList>
    </citation>
    <scope>NUCLEOTIDE SEQUENCE</scope>
    <source>
        <strain evidence="10">SGP5-SGP5p</strain>
        <tissue evidence="10">Aerial part</tissue>
    </source>
</reference>
<evidence type="ECO:0000256" key="2">
    <source>
        <dbReference type="ARBA" id="ARBA00022741"/>
    </source>
</evidence>
<dbReference type="GO" id="GO:0004519">
    <property type="term" value="F:endonuclease activity"/>
    <property type="evidence" value="ECO:0007669"/>
    <property type="project" value="InterPro"/>
</dbReference>
<dbReference type="SUPFAM" id="SSF52540">
    <property type="entry name" value="P-loop containing nucleoside triphosphate hydrolases"/>
    <property type="match status" value="1"/>
</dbReference>
<evidence type="ECO:0000256" key="7">
    <source>
        <dbReference type="SAM" id="Coils"/>
    </source>
</evidence>
<keyword evidence="2" id="KW-0547">Nucleotide-binding</keyword>